<reference evidence="2 3" key="1">
    <citation type="journal article" date="2022" name="Nat. Plants">
        <title>Genomes of leafy and leafless Platanthera orchids illuminate the evolution of mycoheterotrophy.</title>
        <authorList>
            <person name="Li M.H."/>
            <person name="Liu K.W."/>
            <person name="Li Z."/>
            <person name="Lu H.C."/>
            <person name="Ye Q.L."/>
            <person name="Zhang D."/>
            <person name="Wang J.Y."/>
            <person name="Li Y.F."/>
            <person name="Zhong Z.M."/>
            <person name="Liu X."/>
            <person name="Yu X."/>
            <person name="Liu D.K."/>
            <person name="Tu X.D."/>
            <person name="Liu B."/>
            <person name="Hao Y."/>
            <person name="Liao X.Y."/>
            <person name="Jiang Y.T."/>
            <person name="Sun W.H."/>
            <person name="Chen J."/>
            <person name="Chen Y.Q."/>
            <person name="Ai Y."/>
            <person name="Zhai J.W."/>
            <person name="Wu S.S."/>
            <person name="Zhou Z."/>
            <person name="Hsiao Y.Y."/>
            <person name="Wu W.L."/>
            <person name="Chen Y.Y."/>
            <person name="Lin Y.F."/>
            <person name="Hsu J.L."/>
            <person name="Li C.Y."/>
            <person name="Wang Z.W."/>
            <person name="Zhao X."/>
            <person name="Zhong W.Y."/>
            <person name="Ma X.K."/>
            <person name="Ma L."/>
            <person name="Huang J."/>
            <person name="Chen G.Z."/>
            <person name="Huang M.Z."/>
            <person name="Huang L."/>
            <person name="Peng D.H."/>
            <person name="Luo Y.B."/>
            <person name="Zou S.Q."/>
            <person name="Chen S.P."/>
            <person name="Lan S."/>
            <person name="Tsai W.C."/>
            <person name="Van de Peer Y."/>
            <person name="Liu Z.J."/>
        </authorList>
    </citation>
    <scope>NUCLEOTIDE SEQUENCE [LARGE SCALE GENOMIC DNA]</scope>
    <source>
        <strain evidence="2">Lor288</strain>
    </source>
</reference>
<feature type="region of interest" description="Disordered" evidence="1">
    <location>
        <begin position="1"/>
        <end position="30"/>
    </location>
</feature>
<evidence type="ECO:0008006" key="4">
    <source>
        <dbReference type="Google" id="ProtNLM"/>
    </source>
</evidence>
<name>A0ABR2MHT3_9ASPA</name>
<dbReference type="SUPFAM" id="SSF48619">
    <property type="entry name" value="Phospholipase A2, PLA2"/>
    <property type="match status" value="1"/>
</dbReference>
<dbReference type="InterPro" id="IPR036444">
    <property type="entry name" value="PLipase_A2_dom_sf"/>
</dbReference>
<comment type="caution">
    <text evidence="2">The sequence shown here is derived from an EMBL/GenBank/DDBJ whole genome shotgun (WGS) entry which is preliminary data.</text>
</comment>
<keyword evidence="3" id="KW-1185">Reference proteome</keyword>
<proteinExistence type="predicted"/>
<dbReference type="Gene3D" id="1.20.90.10">
    <property type="entry name" value="Phospholipase A2 domain"/>
    <property type="match status" value="1"/>
</dbReference>
<accession>A0ABR2MHT3</accession>
<dbReference type="PANTHER" id="PTHR37246">
    <property type="entry name" value="OS07G0658000 PROTEIN"/>
    <property type="match status" value="1"/>
</dbReference>
<evidence type="ECO:0000313" key="3">
    <source>
        <dbReference type="Proteomes" id="UP001412067"/>
    </source>
</evidence>
<dbReference type="Proteomes" id="UP001412067">
    <property type="component" value="Unassembled WGS sequence"/>
</dbReference>
<dbReference type="EMBL" id="JBBWWR010000007">
    <property type="protein sequence ID" value="KAK8963551.1"/>
    <property type="molecule type" value="Genomic_DNA"/>
</dbReference>
<organism evidence="2 3">
    <name type="scientific">Platanthera guangdongensis</name>
    <dbReference type="NCBI Taxonomy" id="2320717"/>
    <lineage>
        <taxon>Eukaryota</taxon>
        <taxon>Viridiplantae</taxon>
        <taxon>Streptophyta</taxon>
        <taxon>Embryophyta</taxon>
        <taxon>Tracheophyta</taxon>
        <taxon>Spermatophyta</taxon>
        <taxon>Magnoliopsida</taxon>
        <taxon>Liliopsida</taxon>
        <taxon>Asparagales</taxon>
        <taxon>Orchidaceae</taxon>
        <taxon>Orchidoideae</taxon>
        <taxon>Orchideae</taxon>
        <taxon>Orchidinae</taxon>
        <taxon>Platanthera</taxon>
    </lineage>
</organism>
<protein>
    <recommendedName>
        <fullName evidence="4">Phospholipase A2 family protein</fullName>
    </recommendedName>
</protein>
<evidence type="ECO:0000313" key="2">
    <source>
        <dbReference type="EMBL" id="KAK8963551.1"/>
    </source>
</evidence>
<sequence length="322" mass="36139">MERGGEVSARTDLGRDTPVKEARRRFSAVSASRSSPGIQLSSLRHHDSASVVFAAEMVADKSIWAYPVVDFRFFNRLHSLPRLLTGRNPTSEPSLLQPSPPESKSNSIFEFRTILLNTLQSVLPSISAPPPIPVPKRPLESGCAVPLFRPYVAKVPWHGGVRGFLSQLFPRYGHYCGPNWSSGKAGGSLLWDRRPIDWLDFCCYCHDIGYDDHDQGKLLKADLDFLRCLERPEMATKGGAHISILYRSMCIAGESSISAPPSRRFLPEILIVDSWFAGLRYVLIPYRMQLLRIQSGPSLEEILSNWTAKVNLHKQNLERRGL</sequence>
<feature type="compositionally biased region" description="Basic and acidic residues" evidence="1">
    <location>
        <begin position="12"/>
        <end position="21"/>
    </location>
</feature>
<gene>
    <name evidence="2" type="ORF">KSP40_PGU019950</name>
</gene>
<dbReference type="PANTHER" id="PTHR37246:SF1">
    <property type="entry name" value="PHOSPHOLIPASE A2 FAMILY PROTEIN"/>
    <property type="match status" value="1"/>
</dbReference>
<evidence type="ECO:0000256" key="1">
    <source>
        <dbReference type="SAM" id="MobiDB-lite"/>
    </source>
</evidence>